<organism evidence="1 2">
    <name type="scientific">Coemansia aciculifera</name>
    <dbReference type="NCBI Taxonomy" id="417176"/>
    <lineage>
        <taxon>Eukaryota</taxon>
        <taxon>Fungi</taxon>
        <taxon>Fungi incertae sedis</taxon>
        <taxon>Zoopagomycota</taxon>
        <taxon>Kickxellomycotina</taxon>
        <taxon>Kickxellomycetes</taxon>
        <taxon>Kickxellales</taxon>
        <taxon>Kickxellaceae</taxon>
        <taxon>Coemansia</taxon>
    </lineage>
</organism>
<protein>
    <submittedName>
        <fullName evidence="1">Uncharacterized protein</fullName>
    </submittedName>
</protein>
<feature type="non-terminal residue" evidence="1">
    <location>
        <position position="459"/>
    </location>
</feature>
<evidence type="ECO:0000313" key="2">
    <source>
        <dbReference type="Proteomes" id="UP001139981"/>
    </source>
</evidence>
<gene>
    <name evidence="1" type="ORF">IWW38_002109</name>
</gene>
<dbReference type="Proteomes" id="UP001139981">
    <property type="component" value="Unassembled WGS sequence"/>
</dbReference>
<reference evidence="1" key="1">
    <citation type="submission" date="2022-07" db="EMBL/GenBank/DDBJ databases">
        <title>Phylogenomic reconstructions and comparative analyses of Kickxellomycotina fungi.</title>
        <authorList>
            <person name="Reynolds N.K."/>
            <person name="Stajich J.E."/>
            <person name="Barry K."/>
            <person name="Grigoriev I.V."/>
            <person name="Crous P."/>
            <person name="Smith M.E."/>
        </authorList>
    </citation>
    <scope>NUCLEOTIDE SEQUENCE</scope>
    <source>
        <strain evidence="1">CBS 190363</strain>
    </source>
</reference>
<keyword evidence="2" id="KW-1185">Reference proteome</keyword>
<sequence length="459" mass="49051">MSRRAKTQTEANSTGDLSADSKLGKDDSISNKPRGIRARLRQRRVWNSSEDEVRSRPTSLDLGSSTTPIMLGSSGMHSLTTVPTRASGFYHQDDGGDDGPGGLELGQFGEHCDDVAEVAEEDDGAYPPHHQAASVAAVGGGSTRPSGAIVRSPEPASGAAVLSDGTRSSGHRARGGAASRRRVSVQSVPAGYRGGGVAAVVDQSMSEDYGAHTTEDERSIVNSGNYSYDYSYDEDAGASINEGPGSSHNGEEFDGDGELNAVYLKRNADFHMLFRNIPINELLIDDYGCALQRDILVQGRLYLTENFVCFYSNIFGWVTNLIIAFDEIVSIEKKMTALIIPNAIQVSTLHAKHFFGSFIYRDSAYNQLYDLWGKSRNEKNAGLPEIGQAEDGDGAGDVSRHREDVMDAYQSLSEEEEEEDGDGAGSDFEEEGSVGASSENTSLSDVESAAAASAAARTA</sequence>
<comment type="caution">
    <text evidence="1">The sequence shown here is derived from an EMBL/GenBank/DDBJ whole genome shotgun (WGS) entry which is preliminary data.</text>
</comment>
<name>A0ACC1M615_9FUNG</name>
<evidence type="ECO:0000313" key="1">
    <source>
        <dbReference type="EMBL" id="KAJ2896139.1"/>
    </source>
</evidence>
<proteinExistence type="predicted"/>
<dbReference type="EMBL" id="JANBVB010000224">
    <property type="protein sequence ID" value="KAJ2896139.1"/>
    <property type="molecule type" value="Genomic_DNA"/>
</dbReference>
<accession>A0ACC1M615</accession>